<keyword evidence="3" id="KW-1185">Reference proteome</keyword>
<evidence type="ECO:0000256" key="1">
    <source>
        <dbReference type="SAM" id="MobiDB-lite"/>
    </source>
</evidence>
<feature type="region of interest" description="Disordered" evidence="1">
    <location>
        <begin position="180"/>
        <end position="209"/>
    </location>
</feature>
<proteinExistence type="predicted"/>
<comment type="caution">
    <text evidence="2">The sequence shown here is derived from an EMBL/GenBank/DDBJ whole genome shotgun (WGS) entry which is preliminary data.</text>
</comment>
<name>A0A9J6FDJ1_HAELO</name>
<sequence>MPNSRRPQSRQVITAHTRGVSMRSSLCGGVTDTVRIFAFQSRSLAPQCFPQAQSAGRQRTRAWRSDCGPQTGSRPACTEAKEKPDTSHAYEVRTRWSSAFERILSRPAAAARPKKESSALARGLLLRKQRRQTDGDRRGGNQPQKADDKRTERGFFFFPSSSFAPLYIPSATQANPRFRREGAQTRGLRPALASSSSLLGGARGSAKMGEKRLFSEKRRRGKADIEKTAASASPPALLLSGSLSGRPRARAPELRNSAVRALEANGGRRSVLLSPTRAAAATEGAHAGRNYAPSLRDLTWYTMCPPLTWKRSLWVLGSRVHHGSEGQRRLARHGSLWQRHQSTIRPHHSTPVFPKAPCRLPQLSPTSKASISKLSARTRARYDAGIATHPCTTTPHHFVPPLPFFSSGATSFIYTPLGGKSVRRGILAFAEDHPKYGPHAQAQWPSSAP</sequence>
<feature type="compositionally biased region" description="Basic and acidic residues" evidence="1">
    <location>
        <begin position="79"/>
        <end position="89"/>
    </location>
</feature>
<evidence type="ECO:0000313" key="3">
    <source>
        <dbReference type="Proteomes" id="UP000821853"/>
    </source>
</evidence>
<reference evidence="2 3" key="1">
    <citation type="journal article" date="2020" name="Cell">
        <title>Large-Scale Comparative Analyses of Tick Genomes Elucidate Their Genetic Diversity and Vector Capacities.</title>
        <authorList>
            <consortium name="Tick Genome and Microbiome Consortium (TIGMIC)"/>
            <person name="Jia N."/>
            <person name="Wang J."/>
            <person name="Shi W."/>
            <person name="Du L."/>
            <person name="Sun Y."/>
            <person name="Zhan W."/>
            <person name="Jiang J.F."/>
            <person name="Wang Q."/>
            <person name="Zhang B."/>
            <person name="Ji P."/>
            <person name="Bell-Sakyi L."/>
            <person name="Cui X.M."/>
            <person name="Yuan T.T."/>
            <person name="Jiang B.G."/>
            <person name="Yang W.F."/>
            <person name="Lam T.T."/>
            <person name="Chang Q.C."/>
            <person name="Ding S.J."/>
            <person name="Wang X.J."/>
            <person name="Zhu J.G."/>
            <person name="Ruan X.D."/>
            <person name="Zhao L."/>
            <person name="Wei J.T."/>
            <person name="Ye R.Z."/>
            <person name="Que T.C."/>
            <person name="Du C.H."/>
            <person name="Zhou Y.H."/>
            <person name="Cheng J.X."/>
            <person name="Dai P.F."/>
            <person name="Guo W.B."/>
            <person name="Han X.H."/>
            <person name="Huang E.J."/>
            <person name="Li L.F."/>
            <person name="Wei W."/>
            <person name="Gao Y.C."/>
            <person name="Liu J.Z."/>
            <person name="Shao H.Z."/>
            <person name="Wang X."/>
            <person name="Wang C.C."/>
            <person name="Yang T.C."/>
            <person name="Huo Q.B."/>
            <person name="Li W."/>
            <person name="Chen H.Y."/>
            <person name="Chen S.E."/>
            <person name="Zhou L.G."/>
            <person name="Ni X.B."/>
            <person name="Tian J.H."/>
            <person name="Sheng Y."/>
            <person name="Liu T."/>
            <person name="Pan Y.S."/>
            <person name="Xia L.Y."/>
            <person name="Li J."/>
            <person name="Zhao F."/>
            <person name="Cao W.C."/>
        </authorList>
    </citation>
    <scope>NUCLEOTIDE SEQUENCE [LARGE SCALE GENOMIC DNA]</scope>
    <source>
        <strain evidence="2">HaeL-2018</strain>
    </source>
</reference>
<dbReference type="EMBL" id="JABSTR010000001">
    <property type="protein sequence ID" value="KAH9361042.1"/>
    <property type="molecule type" value="Genomic_DNA"/>
</dbReference>
<evidence type="ECO:0000313" key="2">
    <source>
        <dbReference type="EMBL" id="KAH9361042.1"/>
    </source>
</evidence>
<protein>
    <submittedName>
        <fullName evidence="2">Uncharacterized protein</fullName>
    </submittedName>
</protein>
<feature type="compositionally biased region" description="Basic and acidic residues" evidence="1">
    <location>
        <begin position="131"/>
        <end position="152"/>
    </location>
</feature>
<accession>A0A9J6FDJ1</accession>
<dbReference type="AlphaFoldDB" id="A0A9J6FDJ1"/>
<dbReference type="VEuPathDB" id="VectorBase:HLOH_063713"/>
<feature type="compositionally biased region" description="Low complexity" evidence="1">
    <location>
        <begin position="186"/>
        <end position="206"/>
    </location>
</feature>
<dbReference type="Proteomes" id="UP000821853">
    <property type="component" value="Chromosome 1"/>
</dbReference>
<gene>
    <name evidence="2" type="ORF">HPB48_002904</name>
</gene>
<feature type="region of interest" description="Disordered" evidence="1">
    <location>
        <begin position="125"/>
        <end position="152"/>
    </location>
</feature>
<feature type="region of interest" description="Disordered" evidence="1">
    <location>
        <begin position="52"/>
        <end position="89"/>
    </location>
</feature>
<organism evidence="2 3">
    <name type="scientific">Haemaphysalis longicornis</name>
    <name type="common">Bush tick</name>
    <dbReference type="NCBI Taxonomy" id="44386"/>
    <lineage>
        <taxon>Eukaryota</taxon>
        <taxon>Metazoa</taxon>
        <taxon>Ecdysozoa</taxon>
        <taxon>Arthropoda</taxon>
        <taxon>Chelicerata</taxon>
        <taxon>Arachnida</taxon>
        <taxon>Acari</taxon>
        <taxon>Parasitiformes</taxon>
        <taxon>Ixodida</taxon>
        <taxon>Ixodoidea</taxon>
        <taxon>Ixodidae</taxon>
        <taxon>Haemaphysalinae</taxon>
        <taxon>Haemaphysalis</taxon>
    </lineage>
</organism>